<keyword evidence="3" id="KW-1185">Reference proteome</keyword>
<gene>
    <name evidence="2" type="ORF">GCM10009760_05900</name>
</gene>
<dbReference type="Pfam" id="PF12680">
    <property type="entry name" value="SnoaL_2"/>
    <property type="match status" value="1"/>
</dbReference>
<name>A0ABN2YT22_9ACTN</name>
<evidence type="ECO:0000313" key="3">
    <source>
        <dbReference type="Proteomes" id="UP001422759"/>
    </source>
</evidence>
<dbReference type="InterPro" id="IPR037401">
    <property type="entry name" value="SnoaL-like"/>
</dbReference>
<evidence type="ECO:0000313" key="2">
    <source>
        <dbReference type="EMBL" id="GAA2131776.1"/>
    </source>
</evidence>
<organism evidence="2 3">
    <name type="scientific">Kitasatospora kazusensis</name>
    <dbReference type="NCBI Taxonomy" id="407974"/>
    <lineage>
        <taxon>Bacteria</taxon>
        <taxon>Bacillati</taxon>
        <taxon>Actinomycetota</taxon>
        <taxon>Actinomycetes</taxon>
        <taxon>Kitasatosporales</taxon>
        <taxon>Streptomycetaceae</taxon>
        <taxon>Kitasatospora</taxon>
    </lineage>
</organism>
<dbReference type="SUPFAM" id="SSF54427">
    <property type="entry name" value="NTF2-like"/>
    <property type="match status" value="1"/>
</dbReference>
<feature type="domain" description="SnoaL-like" evidence="1">
    <location>
        <begin position="14"/>
        <end position="112"/>
    </location>
</feature>
<proteinExistence type="predicted"/>
<protein>
    <submittedName>
        <fullName evidence="2">Nuclear transport factor 2 family protein</fullName>
    </submittedName>
</protein>
<dbReference type="RefSeq" id="WP_344460276.1">
    <property type="nucleotide sequence ID" value="NZ_BAAANT010000002.1"/>
</dbReference>
<dbReference type="EMBL" id="BAAANT010000002">
    <property type="protein sequence ID" value="GAA2131776.1"/>
    <property type="molecule type" value="Genomic_DNA"/>
</dbReference>
<sequence length="122" mass="13501">MSTMAAPTAFDTEALREGIEASKASMLLALYADDAEMRMIDHRSQPSHPMVAHGRTEITAVLSDVYSRDMTHKLEQVVVDGDHVAWMESCEYPDGTKVLCTAMADLRDGKIIDQTAVQAWDE</sequence>
<dbReference type="Gene3D" id="3.10.450.50">
    <property type="match status" value="1"/>
</dbReference>
<evidence type="ECO:0000259" key="1">
    <source>
        <dbReference type="Pfam" id="PF12680"/>
    </source>
</evidence>
<dbReference type="InterPro" id="IPR032710">
    <property type="entry name" value="NTF2-like_dom_sf"/>
</dbReference>
<dbReference type="Proteomes" id="UP001422759">
    <property type="component" value="Unassembled WGS sequence"/>
</dbReference>
<comment type="caution">
    <text evidence="2">The sequence shown here is derived from an EMBL/GenBank/DDBJ whole genome shotgun (WGS) entry which is preliminary data.</text>
</comment>
<reference evidence="2 3" key="1">
    <citation type="journal article" date="2019" name="Int. J. Syst. Evol. Microbiol.">
        <title>The Global Catalogue of Microorganisms (GCM) 10K type strain sequencing project: providing services to taxonomists for standard genome sequencing and annotation.</title>
        <authorList>
            <consortium name="The Broad Institute Genomics Platform"/>
            <consortium name="The Broad Institute Genome Sequencing Center for Infectious Disease"/>
            <person name="Wu L."/>
            <person name="Ma J."/>
        </authorList>
    </citation>
    <scope>NUCLEOTIDE SEQUENCE [LARGE SCALE GENOMIC DNA]</scope>
    <source>
        <strain evidence="2 3">JCM 14560</strain>
    </source>
</reference>
<accession>A0ABN2YT22</accession>